<gene>
    <name evidence="2" type="ORF">SAMN06265379_10957</name>
</gene>
<name>A0A521EJH8_SACCC</name>
<feature type="transmembrane region" description="Helical" evidence="1">
    <location>
        <begin position="57"/>
        <end position="76"/>
    </location>
</feature>
<evidence type="ECO:0000313" key="3">
    <source>
        <dbReference type="Proteomes" id="UP000319040"/>
    </source>
</evidence>
<dbReference type="EMBL" id="FXTB01000009">
    <property type="protein sequence ID" value="SMO84078.1"/>
    <property type="molecule type" value="Genomic_DNA"/>
</dbReference>
<dbReference type="PANTHER" id="PTHR40394:SF2">
    <property type="entry name" value="QUINOL:CYTOCHROME C OXIDOREDUCTASE MEMBRANE PROTEIN"/>
    <property type="match status" value="1"/>
</dbReference>
<dbReference type="OrthoDB" id="9792475at2"/>
<sequence>MRSNKYITGLFWDDKELIKAIKEIQDKDVAIFDVRTPFPVHGLDDVLKLKRSRLPRLGFVAGALGGILAFWFQAWVFTTSWPLNFGGKPFFSVPSFIPVTFEMAVLFAAISLVVGFLIKSGLGPGAETIIFDERTTDDAFLIVVEVNEKNKSEMISEMLTSAGAQEVKYVEPTKTDSHA</sequence>
<evidence type="ECO:0000256" key="1">
    <source>
        <dbReference type="SAM" id="Phobius"/>
    </source>
</evidence>
<keyword evidence="3" id="KW-1185">Reference proteome</keyword>
<keyword evidence="1" id="KW-1133">Transmembrane helix</keyword>
<keyword evidence="1" id="KW-0472">Membrane</keyword>
<reference evidence="2 3" key="1">
    <citation type="submission" date="2017-05" db="EMBL/GenBank/DDBJ databases">
        <authorList>
            <person name="Varghese N."/>
            <person name="Submissions S."/>
        </authorList>
    </citation>
    <scope>NUCLEOTIDE SEQUENCE [LARGE SCALE GENOMIC DNA]</scope>
    <source>
        <strain evidence="2 3">DSM 27040</strain>
    </source>
</reference>
<dbReference type="AlphaFoldDB" id="A0A521EJH8"/>
<proteinExistence type="predicted"/>
<evidence type="ECO:0000313" key="2">
    <source>
        <dbReference type="EMBL" id="SMO84078.1"/>
    </source>
</evidence>
<keyword evidence="1" id="KW-0812">Transmembrane</keyword>
<dbReference type="Pfam" id="PF11821">
    <property type="entry name" value="ActD"/>
    <property type="match status" value="1"/>
</dbReference>
<accession>A0A521EJH8</accession>
<protein>
    <submittedName>
        <fullName evidence="2">Quinol:cytochrome c oxidoreductase membrane protein</fullName>
    </submittedName>
</protein>
<feature type="transmembrane region" description="Helical" evidence="1">
    <location>
        <begin position="96"/>
        <end position="118"/>
    </location>
</feature>
<dbReference type="RefSeq" id="WP_142534256.1">
    <property type="nucleotide sequence ID" value="NZ_FXTB01000009.1"/>
</dbReference>
<dbReference type="Proteomes" id="UP000319040">
    <property type="component" value="Unassembled WGS sequence"/>
</dbReference>
<dbReference type="InterPro" id="IPR021776">
    <property type="entry name" value="ActD"/>
</dbReference>
<dbReference type="PANTHER" id="PTHR40394">
    <property type="entry name" value="LIPOPROTEIN-RELATED"/>
    <property type="match status" value="1"/>
</dbReference>
<organism evidence="2 3">
    <name type="scientific">Saccharicrinis carchari</name>
    <dbReference type="NCBI Taxonomy" id="1168039"/>
    <lineage>
        <taxon>Bacteria</taxon>
        <taxon>Pseudomonadati</taxon>
        <taxon>Bacteroidota</taxon>
        <taxon>Bacteroidia</taxon>
        <taxon>Marinilabiliales</taxon>
        <taxon>Marinilabiliaceae</taxon>
        <taxon>Saccharicrinis</taxon>
    </lineage>
</organism>